<dbReference type="AlphaFoldDB" id="A0A0V0RFP9"/>
<evidence type="ECO:0000256" key="1">
    <source>
        <dbReference type="SAM" id="MobiDB-lite"/>
    </source>
</evidence>
<evidence type="ECO:0000313" key="2">
    <source>
        <dbReference type="EMBL" id="KRX12589.1"/>
    </source>
</evidence>
<sequence length="189" mass="22004">METLNQQVTSGCVSANDLHIKNKKYGELQLRMIALTAEYDGGTRTMEQSLRAVAYLFFIGFVLHDVVLYRTNGYVQTKQEIHDTVDRAVRDCQTSLWVKLSYPEYQQPKTNLASACKSLKAILRQKDNEDKKQVRSDHQSKTKPRIYRPRLVWDEEDHRHDGTSTQAMVAQRPQRNRNPPVRCNDYVFN</sequence>
<protein>
    <submittedName>
        <fullName evidence="3">Uncharacterized protein</fullName>
    </submittedName>
</protein>
<name>A0A0V0RFP9_9BILA</name>
<gene>
    <name evidence="3" type="ORF">T07_7944</name>
    <name evidence="2" type="ORF">T07_9041</name>
</gene>
<dbReference type="EMBL" id="JYDL01000324">
    <property type="protein sequence ID" value="KRX12589.1"/>
    <property type="molecule type" value="Genomic_DNA"/>
</dbReference>
<reference evidence="3 4" key="1">
    <citation type="submission" date="2015-01" db="EMBL/GenBank/DDBJ databases">
        <title>Evolution of Trichinella species and genotypes.</title>
        <authorList>
            <person name="Korhonen P.K."/>
            <person name="Edoardo P."/>
            <person name="Giuseppe L.R."/>
            <person name="Gasser R.B."/>
        </authorList>
    </citation>
    <scope>NUCLEOTIDE SEQUENCE [LARGE SCALE GENOMIC DNA]</scope>
    <source>
        <strain evidence="3">ISS37</strain>
    </source>
</reference>
<feature type="region of interest" description="Disordered" evidence="1">
    <location>
        <begin position="157"/>
        <end position="189"/>
    </location>
</feature>
<proteinExistence type="predicted"/>
<feature type="compositionally biased region" description="Low complexity" evidence="1">
    <location>
        <begin position="171"/>
        <end position="180"/>
    </location>
</feature>
<dbReference type="OrthoDB" id="5917189at2759"/>
<dbReference type="EMBL" id="JYDL01000214">
    <property type="protein sequence ID" value="KRX13231.1"/>
    <property type="molecule type" value="Genomic_DNA"/>
</dbReference>
<organism evidence="3 4">
    <name type="scientific">Trichinella nelsoni</name>
    <dbReference type="NCBI Taxonomy" id="6336"/>
    <lineage>
        <taxon>Eukaryota</taxon>
        <taxon>Metazoa</taxon>
        <taxon>Ecdysozoa</taxon>
        <taxon>Nematoda</taxon>
        <taxon>Enoplea</taxon>
        <taxon>Dorylaimia</taxon>
        <taxon>Trichinellida</taxon>
        <taxon>Trichinellidae</taxon>
        <taxon>Trichinella</taxon>
    </lineage>
</organism>
<dbReference type="Proteomes" id="UP000054630">
    <property type="component" value="Unassembled WGS sequence"/>
</dbReference>
<accession>A0A0V0RFP9</accession>
<evidence type="ECO:0000313" key="3">
    <source>
        <dbReference type="EMBL" id="KRX13231.1"/>
    </source>
</evidence>
<evidence type="ECO:0000313" key="4">
    <source>
        <dbReference type="Proteomes" id="UP000054630"/>
    </source>
</evidence>
<comment type="caution">
    <text evidence="3">The sequence shown here is derived from an EMBL/GenBank/DDBJ whole genome shotgun (WGS) entry which is preliminary data.</text>
</comment>
<keyword evidence="4" id="KW-1185">Reference proteome</keyword>